<keyword evidence="8" id="KW-1185">Reference proteome</keyword>
<evidence type="ECO:0000256" key="2">
    <source>
        <dbReference type="ARBA" id="ARBA00022475"/>
    </source>
</evidence>
<feature type="transmembrane region" description="Helical" evidence="6">
    <location>
        <begin position="168"/>
        <end position="187"/>
    </location>
</feature>
<gene>
    <name evidence="7" type="ORF">SAMN04488072_103160</name>
</gene>
<keyword evidence="3 6" id="KW-0812">Transmembrane</keyword>
<evidence type="ECO:0000256" key="4">
    <source>
        <dbReference type="ARBA" id="ARBA00022989"/>
    </source>
</evidence>
<dbReference type="PANTHER" id="PTHR33545">
    <property type="entry name" value="UPF0750 MEMBRANE PROTEIN YITT-RELATED"/>
    <property type="match status" value="1"/>
</dbReference>
<evidence type="ECO:0000313" key="7">
    <source>
        <dbReference type="EMBL" id="SFA90173.1"/>
    </source>
</evidence>
<dbReference type="Pfam" id="PF02588">
    <property type="entry name" value="YitT_membrane"/>
    <property type="match status" value="1"/>
</dbReference>
<dbReference type="PANTHER" id="PTHR33545:SF5">
    <property type="entry name" value="UPF0750 MEMBRANE PROTEIN YITT"/>
    <property type="match status" value="1"/>
</dbReference>
<dbReference type="Proteomes" id="UP000198642">
    <property type="component" value="Unassembled WGS sequence"/>
</dbReference>
<reference evidence="7 8" key="1">
    <citation type="submission" date="2016-10" db="EMBL/GenBank/DDBJ databases">
        <authorList>
            <person name="de Groot N.N."/>
        </authorList>
    </citation>
    <scope>NUCLEOTIDE SEQUENCE [LARGE SCALE GENOMIC DNA]</scope>
    <source>
        <strain evidence="7 8">CGMCC 1.3702</strain>
    </source>
</reference>
<dbReference type="InterPro" id="IPR003740">
    <property type="entry name" value="YitT"/>
</dbReference>
<dbReference type="GO" id="GO:0005886">
    <property type="term" value="C:plasma membrane"/>
    <property type="evidence" value="ECO:0007669"/>
    <property type="project" value="UniProtKB-SubCell"/>
</dbReference>
<evidence type="ECO:0000256" key="3">
    <source>
        <dbReference type="ARBA" id="ARBA00022692"/>
    </source>
</evidence>
<comment type="subcellular location">
    <subcellularLocation>
        <location evidence="1">Cell membrane</location>
        <topology evidence="1">Multi-pass membrane protein</topology>
    </subcellularLocation>
</comment>
<evidence type="ECO:0000256" key="1">
    <source>
        <dbReference type="ARBA" id="ARBA00004651"/>
    </source>
</evidence>
<dbReference type="STRING" id="237679.SAMN04488072_103160"/>
<feature type="transmembrane region" description="Helical" evidence="6">
    <location>
        <begin position="7"/>
        <end position="27"/>
    </location>
</feature>
<proteinExistence type="predicted"/>
<feature type="transmembrane region" description="Helical" evidence="6">
    <location>
        <begin position="47"/>
        <end position="66"/>
    </location>
</feature>
<keyword evidence="2" id="KW-1003">Cell membrane</keyword>
<evidence type="ECO:0000256" key="6">
    <source>
        <dbReference type="SAM" id="Phobius"/>
    </source>
</evidence>
<name>A0A1I0WQD5_9BACI</name>
<organism evidence="7 8">
    <name type="scientific">Lentibacillus halodurans</name>
    <dbReference type="NCBI Taxonomy" id="237679"/>
    <lineage>
        <taxon>Bacteria</taxon>
        <taxon>Bacillati</taxon>
        <taxon>Bacillota</taxon>
        <taxon>Bacilli</taxon>
        <taxon>Bacillales</taxon>
        <taxon>Bacillaceae</taxon>
        <taxon>Lentibacillus</taxon>
    </lineage>
</organism>
<dbReference type="InterPro" id="IPR051461">
    <property type="entry name" value="UPF0750_membrane"/>
</dbReference>
<sequence length="192" mass="20678">MICLLQKIASIIIGSMLIAIGINYFIIPNHLVDGGIIGLGLISKYTLGLQPGLTIIVLNLPLYIYAWFHFRSYFYNGIHGVLASSFFIDYFHPLMALHTPPILISAITGGFVLGSGIGIMLLTKVSAGGGDLLALMLTKVIQLNVGIIILIIDGFVILLGWLTIQETTVLYSGVMVGMVGLTTFTITKSFST</sequence>
<feature type="transmembrane region" description="Helical" evidence="6">
    <location>
        <begin position="73"/>
        <end position="91"/>
    </location>
</feature>
<evidence type="ECO:0000313" key="8">
    <source>
        <dbReference type="Proteomes" id="UP000198642"/>
    </source>
</evidence>
<dbReference type="EMBL" id="FOJW01000003">
    <property type="protein sequence ID" value="SFA90173.1"/>
    <property type="molecule type" value="Genomic_DNA"/>
</dbReference>
<protein>
    <submittedName>
        <fullName evidence="7">Uncharacterized 5xTM membrane BCR, YitT family COG1284</fullName>
    </submittedName>
</protein>
<feature type="transmembrane region" description="Helical" evidence="6">
    <location>
        <begin position="103"/>
        <end position="122"/>
    </location>
</feature>
<dbReference type="AlphaFoldDB" id="A0A1I0WQD5"/>
<evidence type="ECO:0000256" key="5">
    <source>
        <dbReference type="ARBA" id="ARBA00023136"/>
    </source>
</evidence>
<feature type="transmembrane region" description="Helical" evidence="6">
    <location>
        <begin position="143"/>
        <end position="162"/>
    </location>
</feature>
<keyword evidence="5 6" id="KW-0472">Membrane</keyword>
<keyword evidence="4 6" id="KW-1133">Transmembrane helix</keyword>
<accession>A0A1I0WQD5</accession>